<protein>
    <submittedName>
        <fullName evidence="1">Uncharacterized protein</fullName>
    </submittedName>
</protein>
<dbReference type="RefSeq" id="WP_065935711.1">
    <property type="nucleotide sequence ID" value="NZ_SGFE01000036.1"/>
</dbReference>
<dbReference type="EMBL" id="SGFE01000036">
    <property type="protein sequence ID" value="RZI30377.1"/>
    <property type="molecule type" value="Genomic_DNA"/>
</dbReference>
<gene>
    <name evidence="1" type="ORF">EUX57_17980</name>
</gene>
<proteinExistence type="predicted"/>
<reference evidence="1 2" key="1">
    <citation type="submission" date="2019-02" db="EMBL/GenBank/DDBJ databases">
        <title>Pseudomonas spp from wheat grain.</title>
        <authorList>
            <person name="Cho G.-S."/>
            <person name="Franz C.M.A.P."/>
        </authorList>
    </citation>
    <scope>NUCLEOTIDE SEQUENCE [LARGE SCALE GENOMIC DNA]</scope>
    <source>
        <strain evidence="1 2">133NRW</strain>
    </source>
</reference>
<sequence length="76" mass="8407">MKVIAPGKIIITVEASSPKALEKLLDQALFELKLRSTDDDGYQQALSKITKGEQTGTLGNYSFDYSAPEIEWDESL</sequence>
<comment type="caution">
    <text evidence="1">The sequence shown here is derived from an EMBL/GenBank/DDBJ whole genome shotgun (WGS) entry which is preliminary data.</text>
</comment>
<organism evidence="1 2">
    <name type="scientific">Pseudomonas orientalis</name>
    <dbReference type="NCBI Taxonomy" id="76758"/>
    <lineage>
        <taxon>Bacteria</taxon>
        <taxon>Pseudomonadati</taxon>
        <taxon>Pseudomonadota</taxon>
        <taxon>Gammaproteobacteria</taxon>
        <taxon>Pseudomonadales</taxon>
        <taxon>Pseudomonadaceae</taxon>
        <taxon>Pseudomonas</taxon>
    </lineage>
</organism>
<name>A0A4Q7CYE0_9PSED</name>
<evidence type="ECO:0000313" key="2">
    <source>
        <dbReference type="Proteomes" id="UP000293369"/>
    </source>
</evidence>
<dbReference type="AlphaFoldDB" id="A0A4Q7CYE0"/>
<accession>A0A4Q7CYE0</accession>
<dbReference type="Proteomes" id="UP000293369">
    <property type="component" value="Unassembled WGS sequence"/>
</dbReference>
<evidence type="ECO:0000313" key="1">
    <source>
        <dbReference type="EMBL" id="RZI30377.1"/>
    </source>
</evidence>